<keyword evidence="1" id="KW-1133">Transmembrane helix</keyword>
<feature type="transmembrane region" description="Helical" evidence="1">
    <location>
        <begin position="30"/>
        <end position="51"/>
    </location>
</feature>
<protein>
    <submittedName>
        <fullName evidence="2">Uncharacterized protein</fullName>
    </submittedName>
</protein>
<reference evidence="2 3" key="1">
    <citation type="submission" date="2019-12" db="EMBL/GenBank/DDBJ databases">
        <authorList>
            <person name="Alioto T."/>
            <person name="Alioto T."/>
            <person name="Gomez Garrido J."/>
        </authorList>
    </citation>
    <scope>NUCLEOTIDE SEQUENCE [LARGE SCALE GENOMIC DNA]</scope>
</reference>
<keyword evidence="3" id="KW-1185">Reference proteome</keyword>
<dbReference type="EMBL" id="CACTIH010009350">
    <property type="protein sequence ID" value="CAA3030108.1"/>
    <property type="molecule type" value="Genomic_DNA"/>
</dbReference>
<accession>A0A8S0VEM9</accession>
<keyword evidence="1" id="KW-0472">Membrane</keyword>
<organism evidence="2 3">
    <name type="scientific">Olea europaea subsp. europaea</name>
    <dbReference type="NCBI Taxonomy" id="158383"/>
    <lineage>
        <taxon>Eukaryota</taxon>
        <taxon>Viridiplantae</taxon>
        <taxon>Streptophyta</taxon>
        <taxon>Embryophyta</taxon>
        <taxon>Tracheophyta</taxon>
        <taxon>Spermatophyta</taxon>
        <taxon>Magnoliopsida</taxon>
        <taxon>eudicotyledons</taxon>
        <taxon>Gunneridae</taxon>
        <taxon>Pentapetalae</taxon>
        <taxon>asterids</taxon>
        <taxon>lamiids</taxon>
        <taxon>Lamiales</taxon>
        <taxon>Oleaceae</taxon>
        <taxon>Oleeae</taxon>
        <taxon>Olea</taxon>
    </lineage>
</organism>
<proteinExistence type="predicted"/>
<evidence type="ECO:0000256" key="1">
    <source>
        <dbReference type="SAM" id="Phobius"/>
    </source>
</evidence>
<evidence type="ECO:0000313" key="3">
    <source>
        <dbReference type="Proteomes" id="UP000594638"/>
    </source>
</evidence>
<keyword evidence="1" id="KW-0812">Transmembrane</keyword>
<name>A0A8S0VEM9_OLEEU</name>
<dbReference type="Gramene" id="OE9A047371T1">
    <property type="protein sequence ID" value="OE9A047371C1"/>
    <property type="gene ID" value="OE9A047371"/>
</dbReference>
<comment type="caution">
    <text evidence="2">The sequence shown here is derived from an EMBL/GenBank/DDBJ whole genome shotgun (WGS) entry which is preliminary data.</text>
</comment>
<dbReference type="Proteomes" id="UP000594638">
    <property type="component" value="Unassembled WGS sequence"/>
</dbReference>
<dbReference type="AlphaFoldDB" id="A0A8S0VEM9"/>
<evidence type="ECO:0000313" key="2">
    <source>
        <dbReference type="EMBL" id="CAA3030108.1"/>
    </source>
</evidence>
<sequence>MYLVISGYGYGPMAVVVFGSGHVDGGNVGYVGKVVGSVVLVCLVVAIVVVFGDSKGARVDSGDVGSVGEKL</sequence>
<gene>
    <name evidence="2" type="ORF">OLEA9_A047371</name>
</gene>